<keyword evidence="3" id="KW-0808">Transferase</keyword>
<dbReference type="GeneID" id="104600820"/>
<name>A0A1U8Q534_NELNU</name>
<gene>
    <name evidence="12" type="primary">LOC104600820</name>
</gene>
<dbReference type="Proteomes" id="UP000189703">
    <property type="component" value="Unplaced"/>
</dbReference>
<dbReference type="GO" id="GO:0071555">
    <property type="term" value="P:cell wall organization"/>
    <property type="evidence" value="ECO:0007669"/>
    <property type="project" value="UniProtKB-KW"/>
</dbReference>
<dbReference type="GO" id="GO:0016759">
    <property type="term" value="F:cellulose synthase activity"/>
    <property type="evidence" value="ECO:0000318"/>
    <property type="project" value="GO_Central"/>
</dbReference>
<dbReference type="InterPro" id="IPR029044">
    <property type="entry name" value="Nucleotide-diphossugar_trans"/>
</dbReference>
<feature type="binding site" evidence="9">
    <location>
        <position position="116"/>
    </location>
    <ligand>
        <name>UDP-alpha-D-glucose</name>
        <dbReference type="ChEBI" id="CHEBI:58885"/>
    </ligand>
</feature>
<dbReference type="RefSeq" id="XP_019053904.1">
    <property type="nucleotide sequence ID" value="XM_019198359.1"/>
</dbReference>
<evidence type="ECO:0000256" key="5">
    <source>
        <dbReference type="ARBA" id="ARBA00022989"/>
    </source>
</evidence>
<keyword evidence="11" id="KW-1185">Reference proteome</keyword>
<dbReference type="GO" id="GO:0016760">
    <property type="term" value="F:cellulose synthase (UDP-forming) activity"/>
    <property type="evidence" value="ECO:0007669"/>
    <property type="project" value="InterPro"/>
</dbReference>
<evidence type="ECO:0000256" key="8">
    <source>
        <dbReference type="PIRSR" id="PIRSR605150-1"/>
    </source>
</evidence>
<organism evidence="11 12">
    <name type="scientific">Nelumbo nucifera</name>
    <name type="common">Sacred lotus</name>
    <dbReference type="NCBI Taxonomy" id="4432"/>
    <lineage>
        <taxon>Eukaryota</taxon>
        <taxon>Viridiplantae</taxon>
        <taxon>Streptophyta</taxon>
        <taxon>Embryophyta</taxon>
        <taxon>Tracheophyta</taxon>
        <taxon>Spermatophyta</taxon>
        <taxon>Magnoliopsida</taxon>
        <taxon>Proteales</taxon>
        <taxon>Nelumbonaceae</taxon>
        <taxon>Nelumbo</taxon>
    </lineage>
</organism>
<proteinExistence type="predicted"/>
<evidence type="ECO:0000256" key="7">
    <source>
        <dbReference type="ARBA" id="ARBA00023316"/>
    </source>
</evidence>
<dbReference type="GO" id="GO:0030244">
    <property type="term" value="P:cellulose biosynthetic process"/>
    <property type="evidence" value="ECO:0000318"/>
    <property type="project" value="GO_Central"/>
</dbReference>
<dbReference type="STRING" id="4432.A0A1U8Q534"/>
<dbReference type="PANTHER" id="PTHR13301">
    <property type="entry name" value="X-BOX TRANSCRIPTION FACTOR-RELATED"/>
    <property type="match status" value="1"/>
</dbReference>
<comment type="subcellular location">
    <subcellularLocation>
        <location evidence="1">Endomembrane system</location>
        <topology evidence="1">Multi-pass membrane protein</topology>
    </subcellularLocation>
</comment>
<evidence type="ECO:0000313" key="12">
    <source>
        <dbReference type="RefSeq" id="XP_019053904.1"/>
    </source>
</evidence>
<feature type="active site" evidence="8">
    <location>
        <position position="423"/>
    </location>
</feature>
<dbReference type="GO" id="GO:0005886">
    <property type="term" value="C:plasma membrane"/>
    <property type="evidence" value="ECO:0000318"/>
    <property type="project" value="GO_Central"/>
</dbReference>
<dbReference type="GO" id="GO:0012505">
    <property type="term" value="C:endomembrane system"/>
    <property type="evidence" value="ECO:0007669"/>
    <property type="project" value="UniProtKB-SubCell"/>
</dbReference>
<accession>A0A1U8Q534</accession>
<evidence type="ECO:0000313" key="11">
    <source>
        <dbReference type="Proteomes" id="UP000189703"/>
    </source>
</evidence>
<dbReference type="OMA" id="GGVYRIM"/>
<dbReference type="GO" id="GO:0009833">
    <property type="term" value="P:plant-type primary cell wall biogenesis"/>
    <property type="evidence" value="ECO:0000318"/>
    <property type="project" value="GO_Central"/>
</dbReference>
<evidence type="ECO:0000256" key="6">
    <source>
        <dbReference type="ARBA" id="ARBA00023136"/>
    </source>
</evidence>
<feature type="active site" evidence="8">
    <location>
        <position position="145"/>
    </location>
</feature>
<dbReference type="Pfam" id="PF03552">
    <property type="entry name" value="Cellulose_synt"/>
    <property type="match status" value="2"/>
</dbReference>
<sequence length="709" mass="80829">MENLPLHVRHVQKHRAIINRIHTLIHFLFLLALLYYRASVLFAVGSKSSNPDDDIPILAWALVFASELMLSFLWLLWQSYLWCPVSSRTVFPERLPPDSELPAIDVLICTADPAKEPTVEVMDTVLSAMSLDYPPEKLSVYLSDDAGSPLTLYAVREASSFARSWLPLCRKYKIEPRSPGAYFSSSSHDQDCSSFLLSREFMDERKKMKSQYELFKERVEHGKESFGMGNHGDHPPRIEVILGDASGNREDNIPLLVYVSREKRPNHPHNFKAGALNVLLRVSGIMSNAPYILVLDCDMYCNDPTSARQAMCFHLDHKITQSLAFVQFPQMFYNISKNDIYDGQLRSAFKVMWPGLDGLQGPILSGTGFYIKREALYGIGSSLERDASSELLSEARLLASCNYEKHTQWGKEMGFQYHSLVEDYFTGFRLHCKGWKSIYYYPPKPSFLGAATISFNDTMVQSMRWYTGLFEVGLSRFCPLTYGVSTMSIPQSMCYAYLAFYCLYSFPMLCYATIPQLCLFNGISLYPKVSSPWFVVFAIVYVSSLSQYLLEVLVSGASLNTWWNELRLWAIKSVTIKFFAFLDVLMKHIGKEANFFLTSKIVRKEQVERYNKGIFSFEDASLFLILLVTLVTLNKVCFIGGLGRVILEASYREMFGHVSLSFFILGISYCIIEGMFLRKDSGRIPTWVTLLSVIFSMVFLSLGSNFLLY</sequence>
<dbReference type="SUPFAM" id="SSF53448">
    <property type="entry name" value="Nucleotide-diphospho-sugar transferases"/>
    <property type="match status" value="1"/>
</dbReference>
<protein>
    <submittedName>
        <fullName evidence="12">Cellulose synthase-like protein G2</fullName>
    </submittedName>
</protein>
<evidence type="ECO:0000256" key="9">
    <source>
        <dbReference type="PIRSR" id="PIRSR605150-2"/>
    </source>
</evidence>
<feature type="binding site" evidence="10">
    <location>
        <position position="272"/>
    </location>
    <ligand>
        <name>Mn(2+)</name>
        <dbReference type="ChEBI" id="CHEBI:29035"/>
    </ligand>
</feature>
<keyword evidence="5" id="KW-1133">Transmembrane helix</keyword>
<feature type="binding site" evidence="9">
    <location>
        <position position="145"/>
    </location>
    <ligand>
        <name>UDP-alpha-D-glucose</name>
        <dbReference type="ChEBI" id="CHEBI:58885"/>
    </ligand>
</feature>
<dbReference type="Gene3D" id="3.90.550.10">
    <property type="entry name" value="Spore Coat Polysaccharide Biosynthesis Protein SpsA, Chain A"/>
    <property type="match status" value="2"/>
</dbReference>
<evidence type="ECO:0000256" key="4">
    <source>
        <dbReference type="ARBA" id="ARBA00022692"/>
    </source>
</evidence>
<evidence type="ECO:0000256" key="3">
    <source>
        <dbReference type="ARBA" id="ARBA00022679"/>
    </source>
</evidence>
<feature type="binding site" evidence="9">
    <location>
        <position position="115"/>
    </location>
    <ligand>
        <name>UDP-alpha-D-glucose</name>
        <dbReference type="ChEBI" id="CHEBI:58885"/>
    </ligand>
</feature>
<keyword evidence="4" id="KW-0812">Transmembrane</keyword>
<dbReference type="KEGG" id="nnu:104600820"/>
<dbReference type="AlphaFoldDB" id="A0A1U8Q534"/>
<keyword evidence="7" id="KW-0961">Cell wall biogenesis/degradation</keyword>
<reference evidence="12" key="1">
    <citation type="submission" date="2025-08" db="UniProtKB">
        <authorList>
            <consortium name="RefSeq"/>
        </authorList>
    </citation>
    <scope>IDENTIFICATION</scope>
</reference>
<dbReference type="OrthoDB" id="72851at2759"/>
<evidence type="ECO:0000256" key="2">
    <source>
        <dbReference type="ARBA" id="ARBA00022676"/>
    </source>
</evidence>
<keyword evidence="2" id="KW-0328">Glycosyltransferase</keyword>
<keyword evidence="6" id="KW-0472">Membrane</keyword>
<evidence type="ECO:0000256" key="1">
    <source>
        <dbReference type="ARBA" id="ARBA00004127"/>
    </source>
</evidence>
<evidence type="ECO:0000256" key="10">
    <source>
        <dbReference type="PIRSR" id="PIRSR605150-3"/>
    </source>
</evidence>
<feature type="binding site" evidence="10">
    <location>
        <position position="296"/>
    </location>
    <ligand>
        <name>Mn(2+)</name>
        <dbReference type="ChEBI" id="CHEBI:29035"/>
    </ligand>
</feature>
<dbReference type="InterPro" id="IPR005150">
    <property type="entry name" value="Cellulose_synth"/>
</dbReference>